<protein>
    <recommendedName>
        <fullName evidence="4">CAAX amino terminal protease family</fullName>
    </recommendedName>
</protein>
<evidence type="ECO:0000313" key="3">
    <source>
        <dbReference type="Proteomes" id="UP001595846"/>
    </source>
</evidence>
<feature type="transmembrane region" description="Helical" evidence="1">
    <location>
        <begin position="153"/>
        <end position="174"/>
    </location>
</feature>
<evidence type="ECO:0008006" key="4">
    <source>
        <dbReference type="Google" id="ProtNLM"/>
    </source>
</evidence>
<gene>
    <name evidence="2" type="ORF">ACFOUR_06630</name>
</gene>
<keyword evidence="3" id="KW-1185">Reference proteome</keyword>
<comment type="caution">
    <text evidence="2">The sequence shown here is derived from an EMBL/GenBank/DDBJ whole genome shotgun (WGS) entry which is preliminary data.</text>
</comment>
<feature type="transmembrane region" description="Helical" evidence="1">
    <location>
        <begin position="195"/>
        <end position="213"/>
    </location>
</feature>
<dbReference type="GeneID" id="73903430"/>
<accession>A0ABD5NMC8</accession>
<reference evidence="2 3" key="1">
    <citation type="journal article" date="2019" name="Int. J. Syst. Evol. Microbiol.">
        <title>The Global Catalogue of Microorganisms (GCM) 10K type strain sequencing project: providing services to taxonomists for standard genome sequencing and annotation.</title>
        <authorList>
            <consortium name="The Broad Institute Genomics Platform"/>
            <consortium name="The Broad Institute Genome Sequencing Center for Infectious Disease"/>
            <person name="Wu L."/>
            <person name="Ma J."/>
        </authorList>
    </citation>
    <scope>NUCLEOTIDE SEQUENCE [LARGE SCALE GENOMIC DNA]</scope>
    <source>
        <strain evidence="2 3">IBRC-M 10256</strain>
    </source>
</reference>
<organism evidence="2 3">
    <name type="scientific">Halovivax cerinus</name>
    <dbReference type="NCBI Taxonomy" id="1487865"/>
    <lineage>
        <taxon>Archaea</taxon>
        <taxon>Methanobacteriati</taxon>
        <taxon>Methanobacteriota</taxon>
        <taxon>Stenosarchaea group</taxon>
        <taxon>Halobacteria</taxon>
        <taxon>Halobacteriales</taxon>
        <taxon>Natrialbaceae</taxon>
        <taxon>Halovivax</taxon>
    </lineage>
</organism>
<keyword evidence="1" id="KW-1133">Transmembrane helix</keyword>
<feature type="transmembrane region" description="Helical" evidence="1">
    <location>
        <begin position="274"/>
        <end position="296"/>
    </location>
</feature>
<dbReference type="AlphaFoldDB" id="A0ABD5NMC8"/>
<proteinExistence type="predicted"/>
<sequence>MNDGELVPSPDEYHNYSVCPSHRSTRTYYCSRQLLEPYMHLDRPTRIASACGLVGGVANSLLVYALLTRYEYDAVVPDAVGPAVLIGPFVLGFVPLALSVYTRLIAPGVGLIGLASAVGRLEVTTPEPELVGELGGHRILDGSFHALSYARSWHVWLSLLVVAGIAEFAVRGGYGLGDARLQRLPRFPLPRSTDIILVSIGSGLVGTATVGLLVQSTDWGGLGAALGGGFTALATAVALGALLQWGLLAPLLLYAWYVPIALRAEVFSSPDSGVHFIVVGGLGVVSVAVAALEFLLRSALLGWDGGRFSGDGGSDTTTAGGQ</sequence>
<name>A0ABD5NMC8_9EURY</name>
<dbReference type="Proteomes" id="UP001595846">
    <property type="component" value="Unassembled WGS sequence"/>
</dbReference>
<dbReference type="RefSeq" id="WP_256530734.1">
    <property type="nucleotide sequence ID" value="NZ_CP101824.1"/>
</dbReference>
<evidence type="ECO:0000256" key="1">
    <source>
        <dbReference type="SAM" id="Phobius"/>
    </source>
</evidence>
<keyword evidence="1" id="KW-0812">Transmembrane</keyword>
<evidence type="ECO:0000313" key="2">
    <source>
        <dbReference type="EMBL" id="MFC3958047.1"/>
    </source>
</evidence>
<feature type="transmembrane region" description="Helical" evidence="1">
    <location>
        <begin position="79"/>
        <end position="101"/>
    </location>
</feature>
<feature type="transmembrane region" description="Helical" evidence="1">
    <location>
        <begin position="47"/>
        <end position="67"/>
    </location>
</feature>
<dbReference type="EMBL" id="JBHSAQ010000002">
    <property type="protein sequence ID" value="MFC3958047.1"/>
    <property type="molecule type" value="Genomic_DNA"/>
</dbReference>
<keyword evidence="1" id="KW-0472">Membrane</keyword>